<evidence type="ECO:0000256" key="9">
    <source>
        <dbReference type="ARBA" id="ARBA00023180"/>
    </source>
</evidence>
<dbReference type="InterPro" id="IPR017978">
    <property type="entry name" value="GPCR_3_C"/>
</dbReference>
<feature type="transmembrane region" description="Helical" evidence="12">
    <location>
        <begin position="1003"/>
        <end position="1026"/>
    </location>
</feature>
<keyword evidence="5 12" id="KW-1133">Transmembrane helix</keyword>
<feature type="transmembrane region" description="Helical" evidence="12">
    <location>
        <begin position="1038"/>
        <end position="1058"/>
    </location>
</feature>
<evidence type="ECO:0000256" key="6">
    <source>
        <dbReference type="ARBA" id="ARBA00023040"/>
    </source>
</evidence>
<evidence type="ECO:0000256" key="13">
    <source>
        <dbReference type="SAM" id="SignalP"/>
    </source>
</evidence>
<dbReference type="Proteomes" id="UP001549920">
    <property type="component" value="Unassembled WGS sequence"/>
</dbReference>
<evidence type="ECO:0000256" key="10">
    <source>
        <dbReference type="ARBA" id="ARBA00023224"/>
    </source>
</evidence>
<feature type="transmembrane region" description="Helical" evidence="12">
    <location>
        <begin position="1070"/>
        <end position="1093"/>
    </location>
</feature>
<evidence type="ECO:0000256" key="5">
    <source>
        <dbReference type="ARBA" id="ARBA00022989"/>
    </source>
</evidence>
<keyword evidence="3" id="KW-1003">Cell membrane</keyword>
<feature type="compositionally biased region" description="Basic residues" evidence="11">
    <location>
        <begin position="252"/>
        <end position="267"/>
    </location>
</feature>
<evidence type="ECO:0000256" key="4">
    <source>
        <dbReference type="ARBA" id="ARBA00022692"/>
    </source>
</evidence>
<dbReference type="CDD" id="cd06362">
    <property type="entry name" value="PBP1_mGluR"/>
    <property type="match status" value="1"/>
</dbReference>
<dbReference type="CDD" id="cd15045">
    <property type="entry name" value="7tmC_mGluRs"/>
    <property type="match status" value="1"/>
</dbReference>
<evidence type="ECO:0000313" key="16">
    <source>
        <dbReference type="Proteomes" id="UP001549920"/>
    </source>
</evidence>
<dbReference type="InterPro" id="IPR011500">
    <property type="entry name" value="GPCR_3_9-Cys_dom"/>
</dbReference>
<dbReference type="SUPFAM" id="SSF53822">
    <property type="entry name" value="Periplasmic binding protein-like I"/>
    <property type="match status" value="1"/>
</dbReference>
<dbReference type="InterPro" id="IPR038550">
    <property type="entry name" value="GPCR_3_9-Cys_sf"/>
</dbReference>
<evidence type="ECO:0000256" key="2">
    <source>
        <dbReference type="ARBA" id="ARBA00007242"/>
    </source>
</evidence>
<feature type="compositionally biased region" description="Polar residues" evidence="11">
    <location>
        <begin position="1149"/>
        <end position="1158"/>
    </location>
</feature>
<keyword evidence="4 12" id="KW-0812">Transmembrane</keyword>
<feature type="compositionally biased region" description="Polar residues" evidence="11">
    <location>
        <begin position="234"/>
        <end position="250"/>
    </location>
</feature>
<comment type="caution">
    <text evidence="15">The sequence shown here is derived from an EMBL/GenBank/DDBJ whole genome shotgun (WGS) entry which is preliminary data.</text>
</comment>
<dbReference type="InterPro" id="IPR028082">
    <property type="entry name" value="Peripla_BP_I"/>
</dbReference>
<keyword evidence="8" id="KW-0675">Receptor</keyword>
<evidence type="ECO:0000256" key="1">
    <source>
        <dbReference type="ARBA" id="ARBA00004651"/>
    </source>
</evidence>
<dbReference type="Gene3D" id="3.40.50.2300">
    <property type="match status" value="2"/>
</dbReference>
<dbReference type="InterPro" id="IPR000162">
    <property type="entry name" value="GPCR_3_mtglu_rcpt"/>
</dbReference>
<keyword evidence="7 12" id="KW-0472">Membrane</keyword>
<feature type="transmembrane region" description="Helical" evidence="12">
    <location>
        <begin position="883"/>
        <end position="903"/>
    </location>
</feature>
<dbReference type="Pfam" id="PF01094">
    <property type="entry name" value="ANF_receptor"/>
    <property type="match status" value="1"/>
</dbReference>
<dbReference type="InterPro" id="IPR001828">
    <property type="entry name" value="ANF_lig-bd_rcpt"/>
</dbReference>
<comment type="subcellular location">
    <subcellularLocation>
        <location evidence="1">Cell membrane</location>
        <topology evidence="1">Multi-pass membrane protein</topology>
    </subcellularLocation>
</comment>
<dbReference type="PANTHER" id="PTHR24060">
    <property type="entry name" value="METABOTROPIC GLUTAMATE RECEPTOR"/>
    <property type="match status" value="1"/>
</dbReference>
<evidence type="ECO:0000256" key="7">
    <source>
        <dbReference type="ARBA" id="ARBA00023136"/>
    </source>
</evidence>
<accession>A0ABR3I3Y5</accession>
<sequence>MPRVVALTALLALLQPVHDARRVSPHDAARPAPAKAPEPLQFPSLNATSLPYKSARRDRRLLLHDDVRWTADPAQDDRFTRILRRTVILDEHEHSLLNASLTLSDHLKLLDSSYGYMLFENYVTKKYGRFKRAPHSLISPFDMSRMFKKKKLKSKQDGASAPSASPLQSSDKLFGYEPTSVVAASLTPIELTFSRYTETETKTNPSTVTPVMAATKEPITSTSGTTLSEVKPTNIIQVTSRPKLATNATKSGRPRSKNKGKTLRKPKSTSSVPLGSKREARLAVKKKSENETVWPVKHAAVVEGDIILGGLMMVHSRSEVATCGPVMAQGGVQALEAMLYALDVAARSNLGPPGVTLGAHVLDDCDNDTYGLEMALDFIKGSISNIDDAEYACNATAVRKVISGVVGAASSVTSVQVANLLRLFKIPQVSFFSTSPELSNKARFEYFTRTIPSDLHQVRAMVEIVKKLGWRYVSIIYEESNYGIKAFEELETLLARNNICIAVKERLVKDSGEADENAYDAIVVRLLSRPRARGVIVFGSDQEVAGVMAAVTRLRATDAFGWVGSDGWSARALVSDGNEPAVEGTISVQPQANPVQGFREYFLNLTVENNPRNPWFVEFWEDHFRCRYPGSARTPYNAQYARACGGERLSADNTDFEAQLQFVADAVMAFVHAIRDMHTDLCGGKPGLCEAMRPASGATLLRYLRQVRFTGLSGDEFHFDNNGDGPARYNILHFKQVSKGVYKWLKVGRYLDGELELDMNEIQFKWDERHPPESVCSAECELGQAKQYVEGESCCWHCFNCTQYEIRSPVSETACVECPLGTLPDAARVRCAPVPELYLRPDAPAAIGAMAFSSLGVLLTTLVGSVWAARGDTPVVRASGRELSFVLLAGIMMCYLVTFALVFRPTDVLCSLQRFGTGFCFTVVYAALLTKTNRIARIFDASKHSARRPSLISPKSQLVICSILVSIQVVIVVVWQIVSPARAIHHYPTREDNMLVCDSYVDASYTIAFFYPVVLIVVCTVYAVLTRKIPEAFNESKHIGFTMYTTCVIWLAFVPLYFGTASHVPLRVTSMAVTISLSASVTLVCLFSPKLYIIIVHPERNVRASLMPNKWRSMSGPAPGASTRRGAAGGAVCAALVGAAPLPRAPDLTPSTDLSTLNDNERSSSDRQVQTDESALYPRLRLDLEPRVEENGIRLDARRLAELRAGLPSFRAGDARADAPPSVALIGAEMAL</sequence>
<feature type="transmembrane region" description="Helical" evidence="12">
    <location>
        <begin position="957"/>
        <end position="978"/>
    </location>
</feature>
<evidence type="ECO:0000256" key="8">
    <source>
        <dbReference type="ARBA" id="ARBA00023170"/>
    </source>
</evidence>
<feature type="transmembrane region" description="Helical" evidence="12">
    <location>
        <begin position="915"/>
        <end position="936"/>
    </location>
</feature>
<keyword evidence="10" id="KW-0807">Transducer</keyword>
<keyword evidence="6" id="KW-0297">G-protein coupled receptor</keyword>
<dbReference type="Pfam" id="PF00003">
    <property type="entry name" value="7tm_3"/>
    <property type="match status" value="1"/>
</dbReference>
<name>A0ABR3I3Y5_LOXSC</name>
<proteinExistence type="inferred from homology"/>
<dbReference type="InterPro" id="IPR017979">
    <property type="entry name" value="GPCR_3_CS"/>
</dbReference>
<evidence type="ECO:0000259" key="14">
    <source>
        <dbReference type="PROSITE" id="PS50259"/>
    </source>
</evidence>
<dbReference type="PRINTS" id="PR00593">
    <property type="entry name" value="MTABOTROPICR"/>
</dbReference>
<feature type="signal peptide" evidence="13">
    <location>
        <begin position="1"/>
        <end position="19"/>
    </location>
</feature>
<dbReference type="EMBL" id="JBEUOH010000009">
    <property type="protein sequence ID" value="KAL0883531.1"/>
    <property type="molecule type" value="Genomic_DNA"/>
</dbReference>
<evidence type="ECO:0000256" key="11">
    <source>
        <dbReference type="SAM" id="MobiDB-lite"/>
    </source>
</evidence>
<dbReference type="PROSITE" id="PS00981">
    <property type="entry name" value="G_PROTEIN_RECEP_F3_3"/>
    <property type="match status" value="1"/>
</dbReference>
<organism evidence="15 16">
    <name type="scientific">Loxostege sticticalis</name>
    <name type="common">Beet webworm moth</name>
    <dbReference type="NCBI Taxonomy" id="481309"/>
    <lineage>
        <taxon>Eukaryota</taxon>
        <taxon>Metazoa</taxon>
        <taxon>Ecdysozoa</taxon>
        <taxon>Arthropoda</taxon>
        <taxon>Hexapoda</taxon>
        <taxon>Insecta</taxon>
        <taxon>Pterygota</taxon>
        <taxon>Neoptera</taxon>
        <taxon>Endopterygota</taxon>
        <taxon>Lepidoptera</taxon>
        <taxon>Glossata</taxon>
        <taxon>Ditrysia</taxon>
        <taxon>Pyraloidea</taxon>
        <taxon>Crambidae</taxon>
        <taxon>Pyraustinae</taxon>
        <taxon>Loxostege</taxon>
    </lineage>
</organism>
<dbReference type="InterPro" id="IPR000337">
    <property type="entry name" value="GPCR_3"/>
</dbReference>
<evidence type="ECO:0000256" key="12">
    <source>
        <dbReference type="SAM" id="Phobius"/>
    </source>
</evidence>
<gene>
    <name evidence="15" type="ORF">ABMA27_016896</name>
</gene>
<reference evidence="15 16" key="1">
    <citation type="submission" date="2024-06" db="EMBL/GenBank/DDBJ databases">
        <title>A chromosome-level genome assembly of beet webworm, Loxostege sticticalis.</title>
        <authorList>
            <person name="Zhang Y."/>
        </authorList>
    </citation>
    <scope>NUCLEOTIDE SEQUENCE [LARGE SCALE GENOMIC DNA]</scope>
    <source>
        <strain evidence="15">AQ026</strain>
        <tissue evidence="15">Whole body</tissue>
    </source>
</reference>
<feature type="chain" id="PRO_5046539900" description="G-protein coupled receptors family 3 profile domain-containing protein" evidence="13">
    <location>
        <begin position="20"/>
        <end position="1232"/>
    </location>
</feature>
<dbReference type="PROSITE" id="PS50259">
    <property type="entry name" value="G_PROTEIN_RECEP_F3_4"/>
    <property type="match status" value="1"/>
</dbReference>
<keyword evidence="9" id="KW-0325">Glycoprotein</keyword>
<keyword evidence="16" id="KW-1185">Reference proteome</keyword>
<dbReference type="InterPro" id="IPR050726">
    <property type="entry name" value="mGluR"/>
</dbReference>
<dbReference type="PRINTS" id="PR00248">
    <property type="entry name" value="GPCRMGR"/>
</dbReference>
<comment type="similarity">
    <text evidence="2">Belongs to the G-protein coupled receptor 3 family.</text>
</comment>
<protein>
    <recommendedName>
        <fullName evidence="14">G-protein coupled receptors family 3 profile domain-containing protein</fullName>
    </recommendedName>
</protein>
<feature type="compositionally biased region" description="Basic and acidic residues" evidence="11">
    <location>
        <begin position="276"/>
        <end position="289"/>
    </location>
</feature>
<evidence type="ECO:0000256" key="3">
    <source>
        <dbReference type="ARBA" id="ARBA00022475"/>
    </source>
</evidence>
<feature type="domain" description="G-protein coupled receptors family 3 profile" evidence="14">
    <location>
        <begin position="845"/>
        <end position="1110"/>
    </location>
</feature>
<dbReference type="Pfam" id="PF07562">
    <property type="entry name" value="NCD3G"/>
    <property type="match status" value="1"/>
</dbReference>
<evidence type="ECO:0000313" key="15">
    <source>
        <dbReference type="EMBL" id="KAL0883531.1"/>
    </source>
</evidence>
<dbReference type="Gene3D" id="2.10.50.30">
    <property type="entry name" value="GPCR, family 3, nine cysteines domain"/>
    <property type="match status" value="1"/>
</dbReference>
<feature type="transmembrane region" description="Helical" evidence="12">
    <location>
        <begin position="845"/>
        <end position="871"/>
    </location>
</feature>
<feature type="region of interest" description="Disordered" evidence="11">
    <location>
        <begin position="1144"/>
        <end position="1172"/>
    </location>
</feature>
<feature type="region of interest" description="Disordered" evidence="11">
    <location>
        <begin position="216"/>
        <end position="289"/>
    </location>
</feature>
<feature type="compositionally biased region" description="Polar residues" evidence="11">
    <location>
        <begin position="218"/>
        <end position="228"/>
    </location>
</feature>
<keyword evidence="13" id="KW-0732">Signal</keyword>